<reference evidence="3 4" key="1">
    <citation type="submission" date="2023-10" db="EMBL/GenBank/DDBJ databases">
        <title>Two novel species belonging to the OM43/NOR5 clade.</title>
        <authorList>
            <person name="Park M."/>
        </authorList>
    </citation>
    <scope>NUCLEOTIDE SEQUENCE [LARGE SCALE GENOMIC DNA]</scope>
    <source>
        <strain evidence="3 4">IMCC43200</strain>
    </source>
</reference>
<gene>
    <name evidence="3" type="ORF">R0135_03845</name>
</gene>
<dbReference type="InterPro" id="IPR036680">
    <property type="entry name" value="SPOR-like_sf"/>
</dbReference>
<evidence type="ECO:0000313" key="3">
    <source>
        <dbReference type="EMBL" id="WOJ94300.1"/>
    </source>
</evidence>
<accession>A0ABZ0I578</accession>
<dbReference type="PANTHER" id="PTHR38687">
    <property type="entry name" value="CELL DIVISION PROTEIN DEDD-RELATED"/>
    <property type="match status" value="1"/>
</dbReference>
<dbReference type="InterPro" id="IPR007730">
    <property type="entry name" value="SPOR-like_dom"/>
</dbReference>
<evidence type="ECO:0000313" key="4">
    <source>
        <dbReference type="Proteomes" id="UP001626537"/>
    </source>
</evidence>
<dbReference type="PANTHER" id="PTHR38687:SF1">
    <property type="entry name" value="CELL DIVISION PROTEIN DEDD"/>
    <property type="match status" value="1"/>
</dbReference>
<evidence type="ECO:0000259" key="2">
    <source>
        <dbReference type="PROSITE" id="PS51724"/>
    </source>
</evidence>
<dbReference type="RefSeq" id="WP_407348935.1">
    <property type="nucleotide sequence ID" value="NZ_CP136864.1"/>
</dbReference>
<keyword evidence="1" id="KW-1133">Transmembrane helix</keyword>
<keyword evidence="1" id="KW-0472">Membrane</keyword>
<name>A0ABZ0I578_9GAMM</name>
<dbReference type="PROSITE" id="PS51724">
    <property type="entry name" value="SPOR"/>
    <property type="match status" value="1"/>
</dbReference>
<dbReference type="SUPFAM" id="SSF110997">
    <property type="entry name" value="Sporulation related repeat"/>
    <property type="match status" value="1"/>
</dbReference>
<dbReference type="EMBL" id="CP136864">
    <property type="protein sequence ID" value="WOJ94300.1"/>
    <property type="molecule type" value="Genomic_DNA"/>
</dbReference>
<protein>
    <submittedName>
        <fullName evidence="3">SPOR domain-containing protein</fullName>
    </submittedName>
</protein>
<dbReference type="Gene3D" id="3.30.70.1070">
    <property type="entry name" value="Sporulation related repeat"/>
    <property type="match status" value="1"/>
</dbReference>
<keyword evidence="4" id="KW-1185">Reference proteome</keyword>
<dbReference type="Proteomes" id="UP001626537">
    <property type="component" value="Chromosome"/>
</dbReference>
<evidence type="ECO:0000256" key="1">
    <source>
        <dbReference type="SAM" id="Phobius"/>
    </source>
</evidence>
<feature type="domain" description="SPOR" evidence="2">
    <location>
        <begin position="119"/>
        <end position="198"/>
    </location>
</feature>
<dbReference type="InterPro" id="IPR052521">
    <property type="entry name" value="Cell_div_SPOR-domain"/>
</dbReference>
<feature type="transmembrane region" description="Helical" evidence="1">
    <location>
        <begin position="9"/>
        <end position="28"/>
    </location>
</feature>
<sequence length="200" mass="21923">MDNLVKQRLVGALILVALAVVFWPIIFVPGTEQVDDLRVVVPQAPPVDLTPLPEPDSLGLRSGQEAAAQSVEVQDVAFPDVDVSSDVEPAGLPASADTMPVAELDDARDRLESPAMDEDGLPIAYSLQVATMGDKARAESLRDELVSAGYKGYVKRMRRDDRVLYRVLVGPRYSKDELLPVKSAVDKTWRVESLIIRYLP</sequence>
<proteinExistence type="predicted"/>
<dbReference type="Pfam" id="PF05036">
    <property type="entry name" value="SPOR"/>
    <property type="match status" value="1"/>
</dbReference>
<keyword evidence="1" id="KW-0812">Transmembrane</keyword>
<organism evidence="3 4">
    <name type="scientific">Congregibacter variabilis</name>
    <dbReference type="NCBI Taxonomy" id="3081200"/>
    <lineage>
        <taxon>Bacteria</taxon>
        <taxon>Pseudomonadati</taxon>
        <taxon>Pseudomonadota</taxon>
        <taxon>Gammaproteobacteria</taxon>
        <taxon>Cellvibrionales</taxon>
        <taxon>Halieaceae</taxon>
        <taxon>Congregibacter</taxon>
    </lineage>
</organism>